<keyword evidence="1" id="KW-1133">Transmembrane helix</keyword>
<dbReference type="AlphaFoldDB" id="A0A133UN93"/>
<keyword evidence="1" id="KW-0812">Transmembrane</keyword>
<proteinExistence type="predicted"/>
<comment type="caution">
    <text evidence="2">The sequence shown here is derived from an EMBL/GenBank/DDBJ whole genome shotgun (WGS) entry which is preliminary data.</text>
</comment>
<accession>A0A133UN93</accession>
<evidence type="ECO:0000313" key="2">
    <source>
        <dbReference type="EMBL" id="KXA95626.1"/>
    </source>
</evidence>
<feature type="transmembrane region" description="Helical" evidence="1">
    <location>
        <begin position="34"/>
        <end position="59"/>
    </location>
</feature>
<evidence type="ECO:0000256" key="1">
    <source>
        <dbReference type="SAM" id="Phobius"/>
    </source>
</evidence>
<protein>
    <submittedName>
        <fullName evidence="2">Uncharacterized protein</fullName>
    </submittedName>
</protein>
<keyword evidence="1" id="KW-0472">Membrane</keyword>
<dbReference type="Proteomes" id="UP000070284">
    <property type="component" value="Unassembled WGS sequence"/>
</dbReference>
<gene>
    <name evidence="2" type="ORF">AKJ65_01425</name>
</gene>
<evidence type="ECO:0000313" key="3">
    <source>
        <dbReference type="Proteomes" id="UP000070284"/>
    </source>
</evidence>
<name>A0A133UN93_9EURY</name>
<feature type="transmembrane region" description="Helical" evidence="1">
    <location>
        <begin position="6"/>
        <end position="22"/>
    </location>
</feature>
<sequence>MRTAGVAGRVPWIFSLPFLVLARKEVENPMKRKGIGTTFSIIIVVVVIVAVAVGGYLLLSDGLTGEEAIDAGDLSSLKFEFGEVRGENVQSRGAIKISDIDDEKNLRMRVDFSEEESYIGKVILNRELEKLWVYFGEVPPGENIEEGWYAMSGVPSGMENSLIKMRDDVLEGIPENWEGKDFTIENGQIKIYNVEVNPTFDEDLFEVENYSEIPEVQY</sequence>
<keyword evidence="3" id="KW-1185">Reference proteome</keyword>
<organism evidence="2 3">
    <name type="scientific">candidate division MSBL1 archaeon SCGC-AAA259E19</name>
    <dbReference type="NCBI Taxonomy" id="1698264"/>
    <lineage>
        <taxon>Archaea</taxon>
        <taxon>Methanobacteriati</taxon>
        <taxon>Methanobacteriota</taxon>
        <taxon>candidate division MSBL1</taxon>
    </lineage>
</organism>
<reference evidence="2 3" key="1">
    <citation type="journal article" date="2016" name="Sci. Rep.">
        <title>Metabolic traits of an uncultured archaeal lineage -MSBL1- from brine pools of the Red Sea.</title>
        <authorList>
            <person name="Mwirichia R."/>
            <person name="Alam I."/>
            <person name="Rashid M."/>
            <person name="Vinu M."/>
            <person name="Ba-Alawi W."/>
            <person name="Anthony Kamau A."/>
            <person name="Kamanda Ngugi D."/>
            <person name="Goker M."/>
            <person name="Klenk H.P."/>
            <person name="Bajic V."/>
            <person name="Stingl U."/>
        </authorList>
    </citation>
    <scope>NUCLEOTIDE SEQUENCE [LARGE SCALE GENOMIC DNA]</scope>
    <source>
        <strain evidence="2">SCGC-AAA259E19</strain>
    </source>
</reference>
<dbReference type="EMBL" id="LHXO01000011">
    <property type="protein sequence ID" value="KXA95626.1"/>
    <property type="molecule type" value="Genomic_DNA"/>
</dbReference>